<name>A0A5J6ZAU6_9CORY</name>
<evidence type="ECO:0000256" key="5">
    <source>
        <dbReference type="ARBA" id="ARBA00022989"/>
    </source>
</evidence>
<reference evidence="11" key="1">
    <citation type="submission" date="2019-10" db="EMBL/GenBank/DDBJ databases">
        <title>Complete genome sequence of Corynebacterium urogenitalis DSM 108747, isolated from the genital tract of a cow.</title>
        <authorList>
            <person name="Ruckert C."/>
            <person name="Ballas P."/>
            <person name="Wagener K."/>
            <person name="Drillich M."/>
            <person name="Kaempfer P."/>
            <person name="Busse H.-J."/>
            <person name="Ehling-Schulz M."/>
        </authorList>
    </citation>
    <scope>NUCLEOTIDE SEQUENCE [LARGE SCALE GENOMIC DNA]</scope>
    <source>
        <strain evidence="11">LMM 1652</strain>
    </source>
</reference>
<feature type="compositionally biased region" description="Polar residues" evidence="8">
    <location>
        <begin position="411"/>
        <end position="430"/>
    </location>
</feature>
<evidence type="ECO:0000313" key="10">
    <source>
        <dbReference type="EMBL" id="QFQ02459.1"/>
    </source>
</evidence>
<gene>
    <name evidence="10" type="primary">aftC</name>
    <name evidence="10" type="ORF">CUROG_05480</name>
</gene>
<keyword evidence="3 10" id="KW-0808">Transferase</keyword>
<feature type="transmembrane region" description="Helical" evidence="9">
    <location>
        <begin position="92"/>
        <end position="111"/>
    </location>
</feature>
<accession>A0A5J6ZAU6</accession>
<keyword evidence="2" id="KW-1003">Cell membrane</keyword>
<organism evidence="10 11">
    <name type="scientific">Corynebacterium urogenitale</name>
    <dbReference type="NCBI Taxonomy" id="2487892"/>
    <lineage>
        <taxon>Bacteria</taxon>
        <taxon>Bacillati</taxon>
        <taxon>Actinomycetota</taxon>
        <taxon>Actinomycetes</taxon>
        <taxon>Mycobacteriales</taxon>
        <taxon>Corynebacteriaceae</taxon>
        <taxon>Corynebacterium</taxon>
    </lineage>
</organism>
<protein>
    <submittedName>
        <fullName evidence="10">Alpha-(1-&gt;3)-arabinofuranosyltransferase</fullName>
        <ecNumber evidence="10">2.4.2.47</ecNumber>
    </submittedName>
</protein>
<feature type="region of interest" description="Disordered" evidence="8">
    <location>
        <begin position="411"/>
        <end position="441"/>
    </location>
</feature>
<dbReference type="GO" id="GO:0016758">
    <property type="term" value="F:hexosyltransferase activity"/>
    <property type="evidence" value="ECO:0007669"/>
    <property type="project" value="InterPro"/>
</dbReference>
<keyword evidence="11" id="KW-1185">Reference proteome</keyword>
<feature type="transmembrane region" description="Helical" evidence="9">
    <location>
        <begin position="370"/>
        <end position="387"/>
    </location>
</feature>
<feature type="transmembrane region" description="Helical" evidence="9">
    <location>
        <begin position="262"/>
        <end position="282"/>
    </location>
</feature>
<evidence type="ECO:0000256" key="7">
    <source>
        <dbReference type="ARBA" id="ARBA00024033"/>
    </source>
</evidence>
<dbReference type="GO" id="GO:0005886">
    <property type="term" value="C:plasma membrane"/>
    <property type="evidence" value="ECO:0007669"/>
    <property type="project" value="UniProtKB-SubCell"/>
</dbReference>
<sequence>MSLNVDAARISFILAVAAWPLAIMGFVHKVFLMPHNDNPTDDFTTVWSALNRFREGVPVYAEDYATTDPHYLYSPGGTLLLSPLSLIPDFDLGRILFIFANGLAIVAALAILTRLFGFSLKGGAWPVSMAIVFATESVENTLHFSNVNGMLLLAEVLFLFLLVRYRSLLPQILAGVCLGLAITVKPQFAPLLFIPFVRRQFSAVAAGVAVPVLLNVAALPLMASPSDYLDKLLPYLGEVRDYANSSISGVGVYYGASDGLILFWRFLAAFAVAVAIILLLRWRDRDPLMWAATTASLLLTGVFLISALGQMYYSMMLLPMIFTVCRHRSVMHNPIIWLGIYFCFSLDTWFSDRWRWWGAIFEYTRGTIGWSLILLSAAAAITTWTVLELRRGEKLLGDVKTFGLFGARPTPTSRVPASVEGSTVRQSASPASIKERRAAQR</sequence>
<dbReference type="EMBL" id="CP045032">
    <property type="protein sequence ID" value="QFQ02459.1"/>
    <property type="molecule type" value="Genomic_DNA"/>
</dbReference>
<evidence type="ECO:0000256" key="9">
    <source>
        <dbReference type="SAM" id="Phobius"/>
    </source>
</evidence>
<feature type="transmembrane region" description="Helical" evidence="9">
    <location>
        <begin position="288"/>
        <end position="309"/>
    </location>
</feature>
<evidence type="ECO:0000313" key="11">
    <source>
        <dbReference type="Proteomes" id="UP000326711"/>
    </source>
</evidence>
<evidence type="ECO:0000256" key="4">
    <source>
        <dbReference type="ARBA" id="ARBA00022692"/>
    </source>
</evidence>
<feature type="transmembrane region" description="Helical" evidence="9">
    <location>
        <begin position="12"/>
        <end position="31"/>
    </location>
</feature>
<dbReference type="EC" id="2.4.2.47" evidence="10"/>
<comment type="similarity">
    <text evidence="7">Belongs to the glycosyltransferase 87 family.</text>
</comment>
<evidence type="ECO:0000256" key="8">
    <source>
        <dbReference type="SAM" id="MobiDB-lite"/>
    </source>
</evidence>
<feature type="transmembrane region" description="Helical" evidence="9">
    <location>
        <begin position="203"/>
        <end position="223"/>
    </location>
</feature>
<feature type="transmembrane region" description="Helical" evidence="9">
    <location>
        <begin position="330"/>
        <end position="350"/>
    </location>
</feature>
<keyword evidence="4 9" id="KW-0812">Transmembrane</keyword>
<comment type="subcellular location">
    <subcellularLocation>
        <location evidence="1">Cell membrane</location>
        <topology evidence="1">Multi-pass membrane protein</topology>
    </subcellularLocation>
</comment>
<dbReference type="Proteomes" id="UP000326711">
    <property type="component" value="Chromosome"/>
</dbReference>
<proteinExistence type="inferred from homology"/>
<keyword evidence="6 9" id="KW-0472">Membrane</keyword>
<evidence type="ECO:0000256" key="6">
    <source>
        <dbReference type="ARBA" id="ARBA00023136"/>
    </source>
</evidence>
<evidence type="ECO:0000256" key="1">
    <source>
        <dbReference type="ARBA" id="ARBA00004651"/>
    </source>
</evidence>
<feature type="transmembrane region" description="Helical" evidence="9">
    <location>
        <begin position="172"/>
        <end position="197"/>
    </location>
</feature>
<evidence type="ECO:0000256" key="3">
    <source>
        <dbReference type="ARBA" id="ARBA00022679"/>
    </source>
</evidence>
<evidence type="ECO:0000256" key="2">
    <source>
        <dbReference type="ARBA" id="ARBA00022475"/>
    </source>
</evidence>
<dbReference type="Pfam" id="PF09594">
    <property type="entry name" value="GT87"/>
    <property type="match status" value="1"/>
</dbReference>
<keyword evidence="10" id="KW-0328">Glycosyltransferase</keyword>
<keyword evidence="5 9" id="KW-1133">Transmembrane helix</keyword>
<dbReference type="InterPro" id="IPR018584">
    <property type="entry name" value="GT87"/>
</dbReference>
<dbReference type="AlphaFoldDB" id="A0A5J6ZAU6"/>
<dbReference type="KEGG" id="cuo:CUROG_05480"/>